<feature type="region of interest" description="Disordered" evidence="1">
    <location>
        <begin position="164"/>
        <end position="189"/>
    </location>
</feature>
<evidence type="ECO:0000313" key="3">
    <source>
        <dbReference type="EMBL" id="MBB4591433.1"/>
    </source>
</evidence>
<name>A0ABR6JF55_9XANT</name>
<dbReference type="Proteomes" id="UP000554726">
    <property type="component" value="Unassembled WGS sequence"/>
</dbReference>
<organism evidence="3 4">
    <name type="scientific">Xanthomonas cannabis</name>
    <dbReference type="NCBI Taxonomy" id="1885674"/>
    <lineage>
        <taxon>Bacteria</taxon>
        <taxon>Pseudomonadati</taxon>
        <taxon>Pseudomonadota</taxon>
        <taxon>Gammaproteobacteria</taxon>
        <taxon>Lysobacterales</taxon>
        <taxon>Lysobacteraceae</taxon>
        <taxon>Xanthomonas</taxon>
    </lineage>
</organism>
<reference evidence="3 4" key="1">
    <citation type="submission" date="2020-08" db="EMBL/GenBank/DDBJ databases">
        <title>Studying the diversity of plant-associated saprophytic bacteria and their role in host health and plant-pathogen interactions.</title>
        <authorList>
            <person name="Potnis N."/>
        </authorList>
    </citation>
    <scope>NUCLEOTIDE SEQUENCE [LARGE SCALE GENOMIC DNA]</scope>
    <source>
        <strain evidence="3 4">F16</strain>
    </source>
</reference>
<keyword evidence="2" id="KW-0472">Membrane</keyword>
<proteinExistence type="predicted"/>
<evidence type="ECO:0000313" key="4">
    <source>
        <dbReference type="Proteomes" id="UP000554726"/>
    </source>
</evidence>
<accession>A0ABR6JF55</accession>
<comment type="caution">
    <text evidence="3">The sequence shown here is derived from an EMBL/GenBank/DDBJ whole genome shotgun (WGS) entry which is preliminary data.</text>
</comment>
<evidence type="ECO:0000256" key="2">
    <source>
        <dbReference type="SAM" id="Phobius"/>
    </source>
</evidence>
<keyword evidence="2" id="KW-1133">Transmembrane helix</keyword>
<evidence type="ECO:0000256" key="1">
    <source>
        <dbReference type="SAM" id="MobiDB-lite"/>
    </source>
</evidence>
<protein>
    <submittedName>
        <fullName evidence="3">Uncharacterized protein</fullName>
    </submittedName>
</protein>
<dbReference type="EMBL" id="JACHNS010000001">
    <property type="protein sequence ID" value="MBB4591433.1"/>
    <property type="molecule type" value="Genomic_DNA"/>
</dbReference>
<feature type="transmembrane region" description="Helical" evidence="2">
    <location>
        <begin position="121"/>
        <end position="142"/>
    </location>
</feature>
<keyword evidence="4" id="KW-1185">Reference proteome</keyword>
<gene>
    <name evidence="3" type="ORF">FHR60_000056</name>
</gene>
<sequence length="189" mass="22400">MTHRCVIRRRMIHRRVVGCSVLHRGMIRRPMIHRAMIHALVRHLALLGWRRRYGLLRCLREVCMLRVRCAVGMRRVSCRSVRGSIGLRRSGGIAGVLRMRMRHVHRGRRIARGRRRFRRGWRLRAGFAGLVCCLHRMGVMVVRRHVHSSMHVLLRRQRCTEQDAARYQRREPKRAHASTRTSRIMPASM</sequence>
<keyword evidence="2" id="KW-0812">Transmembrane</keyword>